<dbReference type="SUPFAM" id="SSF56281">
    <property type="entry name" value="Metallo-hydrolase/oxidoreductase"/>
    <property type="match status" value="1"/>
</dbReference>
<comment type="similarity">
    <text evidence="4">Belongs to the metallo-beta-lactamase superfamily. Class-B beta-lactamase family.</text>
</comment>
<evidence type="ECO:0000256" key="9">
    <source>
        <dbReference type="ARBA" id="ARBA00022764"/>
    </source>
</evidence>
<dbReference type="InterPro" id="IPR036866">
    <property type="entry name" value="RibonucZ/Hydroxyglut_hydro"/>
</dbReference>
<feature type="signal peptide" evidence="13">
    <location>
        <begin position="1"/>
        <end position="18"/>
    </location>
</feature>
<evidence type="ECO:0000256" key="2">
    <source>
        <dbReference type="ARBA" id="ARBA00001947"/>
    </source>
</evidence>
<keyword evidence="9" id="KW-0574">Periplasm</keyword>
<dbReference type="GO" id="GO:0017001">
    <property type="term" value="P:antibiotic catabolic process"/>
    <property type="evidence" value="ECO:0007669"/>
    <property type="project" value="InterPro"/>
</dbReference>
<name>A0A6J4T8V1_9SPHN</name>
<dbReference type="Gene3D" id="3.60.15.10">
    <property type="entry name" value="Ribonuclease Z/Hydroxyacylglutathione hydrolase-like"/>
    <property type="match status" value="1"/>
</dbReference>
<keyword evidence="7" id="KW-0479">Metal-binding</keyword>
<sequence length="301" mass="32162">MRRLAYALLVAASVPAAAQQQDFSKVEVRVERVAPGVAVLFGQGGNIGLSHGEDGNVLIDDQFAPLVPKIVAAVSSVDPDPIRFLINTHWHGDHTGGNERLGQAGAVIVAHDNVRRRMSVETFSKQMNQTIKATPKAGLPVVTFAGGVNFHLNGDRIQVVHVPNAHTDGDALVYWTGADVVHMGDTFFHRVTFPFIDRESGGSIDGMIEAAKRGLALVKPGGKVIPGHGPVATREELKAYHDMLVDVRSKVAAGVAAGRTRAAVVASKPAAPYAATVAADGFIKPDRFIETMYDELKAKRR</sequence>
<dbReference type="Pfam" id="PF00753">
    <property type="entry name" value="Lactamase_B"/>
    <property type="match status" value="1"/>
</dbReference>
<evidence type="ECO:0000256" key="6">
    <source>
        <dbReference type="ARBA" id="ARBA00012865"/>
    </source>
</evidence>
<keyword evidence="11" id="KW-0862">Zinc</keyword>
<dbReference type="InterPro" id="IPR050855">
    <property type="entry name" value="NDM-1-like"/>
</dbReference>
<comment type="subunit">
    <text evidence="5">Monomer.</text>
</comment>
<keyword evidence="10 15" id="KW-0378">Hydrolase</keyword>
<dbReference type="EC" id="3.5.2.6" evidence="6"/>
<organism evidence="15">
    <name type="scientific">uncultured Sphingomonas sp</name>
    <dbReference type="NCBI Taxonomy" id="158754"/>
    <lineage>
        <taxon>Bacteria</taxon>
        <taxon>Pseudomonadati</taxon>
        <taxon>Pseudomonadota</taxon>
        <taxon>Alphaproteobacteria</taxon>
        <taxon>Sphingomonadales</taxon>
        <taxon>Sphingomonadaceae</taxon>
        <taxon>Sphingomonas</taxon>
        <taxon>environmental samples</taxon>
    </lineage>
</organism>
<evidence type="ECO:0000256" key="12">
    <source>
        <dbReference type="ARBA" id="ARBA00023251"/>
    </source>
</evidence>
<reference evidence="15" key="1">
    <citation type="submission" date="2020-02" db="EMBL/GenBank/DDBJ databases">
        <authorList>
            <person name="Meier V. D."/>
        </authorList>
    </citation>
    <scope>NUCLEOTIDE SEQUENCE</scope>
    <source>
        <strain evidence="15">AVDCRST_MAG09</strain>
    </source>
</reference>
<dbReference type="CDD" id="cd16282">
    <property type="entry name" value="metallo-hydrolase-like_MBL-fold"/>
    <property type="match status" value="1"/>
</dbReference>
<comment type="subcellular location">
    <subcellularLocation>
        <location evidence="3">Periplasm</location>
    </subcellularLocation>
</comment>
<feature type="chain" id="PRO_5026678982" description="beta-lactamase" evidence="13">
    <location>
        <begin position="19"/>
        <end position="301"/>
    </location>
</feature>
<feature type="domain" description="Metallo-beta-lactamase" evidence="14">
    <location>
        <begin position="44"/>
        <end position="228"/>
    </location>
</feature>
<dbReference type="GO" id="GO:0008800">
    <property type="term" value="F:beta-lactamase activity"/>
    <property type="evidence" value="ECO:0007669"/>
    <property type="project" value="UniProtKB-EC"/>
</dbReference>
<dbReference type="InterPro" id="IPR001279">
    <property type="entry name" value="Metallo-B-lactamas"/>
</dbReference>
<evidence type="ECO:0000256" key="8">
    <source>
        <dbReference type="ARBA" id="ARBA00022729"/>
    </source>
</evidence>
<dbReference type="GO" id="GO:0046677">
    <property type="term" value="P:response to antibiotic"/>
    <property type="evidence" value="ECO:0007669"/>
    <property type="project" value="UniProtKB-KW"/>
</dbReference>
<dbReference type="GO" id="GO:0042597">
    <property type="term" value="C:periplasmic space"/>
    <property type="evidence" value="ECO:0007669"/>
    <property type="project" value="UniProtKB-SubCell"/>
</dbReference>
<comment type="cofactor">
    <cofactor evidence="2">
        <name>Zn(2+)</name>
        <dbReference type="ChEBI" id="CHEBI:29105"/>
    </cofactor>
</comment>
<gene>
    <name evidence="15" type="ORF">AVDCRST_MAG09-1929</name>
</gene>
<evidence type="ECO:0000256" key="13">
    <source>
        <dbReference type="SAM" id="SignalP"/>
    </source>
</evidence>
<dbReference type="PANTHER" id="PTHR42951:SF4">
    <property type="entry name" value="ACYL-COENZYME A THIOESTERASE MBLAC2"/>
    <property type="match status" value="1"/>
</dbReference>
<evidence type="ECO:0000256" key="3">
    <source>
        <dbReference type="ARBA" id="ARBA00004418"/>
    </source>
</evidence>
<dbReference type="PROSITE" id="PS00743">
    <property type="entry name" value="BETA_LACTAMASE_B_1"/>
    <property type="match status" value="1"/>
</dbReference>
<dbReference type="InterPro" id="IPR001018">
    <property type="entry name" value="Beta-lactamase_class-B_CS"/>
</dbReference>
<dbReference type="GO" id="GO:0008270">
    <property type="term" value="F:zinc ion binding"/>
    <property type="evidence" value="ECO:0007669"/>
    <property type="project" value="InterPro"/>
</dbReference>
<evidence type="ECO:0000259" key="14">
    <source>
        <dbReference type="SMART" id="SM00849"/>
    </source>
</evidence>
<dbReference type="RefSeq" id="WP_294173876.1">
    <property type="nucleotide sequence ID" value="NZ_CADCVZ010000046.1"/>
</dbReference>
<keyword evidence="8 13" id="KW-0732">Signal</keyword>
<evidence type="ECO:0000256" key="10">
    <source>
        <dbReference type="ARBA" id="ARBA00022801"/>
    </source>
</evidence>
<dbReference type="EMBL" id="CADCVZ010000046">
    <property type="protein sequence ID" value="CAA9516398.1"/>
    <property type="molecule type" value="Genomic_DNA"/>
</dbReference>
<evidence type="ECO:0000313" key="15">
    <source>
        <dbReference type="EMBL" id="CAA9516398.1"/>
    </source>
</evidence>
<evidence type="ECO:0000256" key="1">
    <source>
        <dbReference type="ARBA" id="ARBA00001526"/>
    </source>
</evidence>
<evidence type="ECO:0000256" key="4">
    <source>
        <dbReference type="ARBA" id="ARBA00005250"/>
    </source>
</evidence>
<keyword evidence="12" id="KW-0046">Antibiotic resistance</keyword>
<protein>
    <recommendedName>
        <fullName evidence="6">beta-lactamase</fullName>
        <ecNumber evidence="6">3.5.2.6</ecNumber>
    </recommendedName>
</protein>
<evidence type="ECO:0000256" key="5">
    <source>
        <dbReference type="ARBA" id="ARBA00011245"/>
    </source>
</evidence>
<evidence type="ECO:0000256" key="11">
    <source>
        <dbReference type="ARBA" id="ARBA00022833"/>
    </source>
</evidence>
<dbReference type="AlphaFoldDB" id="A0A6J4T8V1"/>
<dbReference type="SMART" id="SM00849">
    <property type="entry name" value="Lactamase_B"/>
    <property type="match status" value="1"/>
</dbReference>
<accession>A0A6J4T8V1</accession>
<dbReference type="PANTHER" id="PTHR42951">
    <property type="entry name" value="METALLO-BETA-LACTAMASE DOMAIN-CONTAINING"/>
    <property type="match status" value="1"/>
</dbReference>
<comment type="catalytic activity">
    <reaction evidence="1">
        <text>a beta-lactam + H2O = a substituted beta-amino acid</text>
        <dbReference type="Rhea" id="RHEA:20401"/>
        <dbReference type="ChEBI" id="CHEBI:15377"/>
        <dbReference type="ChEBI" id="CHEBI:35627"/>
        <dbReference type="ChEBI" id="CHEBI:140347"/>
        <dbReference type="EC" id="3.5.2.6"/>
    </reaction>
</comment>
<proteinExistence type="inferred from homology"/>
<evidence type="ECO:0000256" key="7">
    <source>
        <dbReference type="ARBA" id="ARBA00022723"/>
    </source>
</evidence>